<proteinExistence type="inferred from homology"/>
<accession>A0A6J4QK91</accession>
<protein>
    <recommendedName>
        <fullName evidence="9">Na(+) H(+) antiporter subunit E</fullName>
    </recommendedName>
</protein>
<feature type="transmembrane region" description="Helical" evidence="7">
    <location>
        <begin position="61"/>
        <end position="80"/>
    </location>
</feature>
<evidence type="ECO:0000256" key="4">
    <source>
        <dbReference type="ARBA" id="ARBA00022692"/>
    </source>
</evidence>
<gene>
    <name evidence="8" type="ORF">AVDCRST_MAG82-3448</name>
</gene>
<evidence type="ECO:0000256" key="7">
    <source>
        <dbReference type="SAM" id="Phobius"/>
    </source>
</evidence>
<evidence type="ECO:0000256" key="5">
    <source>
        <dbReference type="ARBA" id="ARBA00022989"/>
    </source>
</evidence>
<sequence>MGRYLLAAGLLTLTYAFVLASFDPWDLLLGGVLSAALLFVFGNSVFGEPVSGQGRVQGPGLLGRVAAFGPFAAAAVWAIIEGTWEVTLVTLHLRELERPGVVAVPVGERTPTGVAVSALVTTLSPGTFLVDVDEERSVMLIHAINAGDPDAVREAHQRFYRRYQRKVFP</sequence>
<evidence type="ECO:0000256" key="1">
    <source>
        <dbReference type="ARBA" id="ARBA00004651"/>
    </source>
</evidence>
<keyword evidence="4 7" id="KW-0812">Transmembrane</keyword>
<dbReference type="EMBL" id="CADCVA010000419">
    <property type="protein sequence ID" value="CAA9447262.1"/>
    <property type="molecule type" value="Genomic_DNA"/>
</dbReference>
<comment type="subcellular location">
    <subcellularLocation>
        <location evidence="1">Cell membrane</location>
        <topology evidence="1">Multi-pass membrane protein</topology>
    </subcellularLocation>
</comment>
<evidence type="ECO:0000256" key="3">
    <source>
        <dbReference type="ARBA" id="ARBA00022475"/>
    </source>
</evidence>
<dbReference type="Pfam" id="PF01899">
    <property type="entry name" value="MNHE"/>
    <property type="match status" value="1"/>
</dbReference>
<dbReference type="PANTHER" id="PTHR34584:SF1">
    <property type="entry name" value="NA(+)_H(+) ANTIPORTER SUBUNIT E1"/>
    <property type="match status" value="1"/>
</dbReference>
<keyword evidence="5 7" id="KW-1133">Transmembrane helix</keyword>
<keyword evidence="6 7" id="KW-0472">Membrane</keyword>
<comment type="similarity">
    <text evidence="2">Belongs to the CPA3 antiporters (TC 2.A.63) subunit E family.</text>
</comment>
<evidence type="ECO:0000313" key="8">
    <source>
        <dbReference type="EMBL" id="CAA9447262.1"/>
    </source>
</evidence>
<evidence type="ECO:0000256" key="6">
    <source>
        <dbReference type="ARBA" id="ARBA00023136"/>
    </source>
</evidence>
<evidence type="ECO:0000256" key="2">
    <source>
        <dbReference type="ARBA" id="ARBA00006228"/>
    </source>
</evidence>
<keyword evidence="3" id="KW-1003">Cell membrane</keyword>
<dbReference type="InterPro" id="IPR002758">
    <property type="entry name" value="Cation_antiport_E"/>
</dbReference>
<organism evidence="8">
    <name type="scientific">uncultured Rubrobacteraceae bacterium</name>
    <dbReference type="NCBI Taxonomy" id="349277"/>
    <lineage>
        <taxon>Bacteria</taxon>
        <taxon>Bacillati</taxon>
        <taxon>Actinomycetota</taxon>
        <taxon>Rubrobacteria</taxon>
        <taxon>Rubrobacterales</taxon>
        <taxon>Rubrobacteraceae</taxon>
        <taxon>environmental samples</taxon>
    </lineage>
</organism>
<dbReference type="PANTHER" id="PTHR34584">
    <property type="entry name" value="NA(+)/H(+) ANTIPORTER SUBUNIT E1"/>
    <property type="match status" value="1"/>
</dbReference>
<dbReference type="GO" id="GO:0008324">
    <property type="term" value="F:monoatomic cation transmembrane transporter activity"/>
    <property type="evidence" value="ECO:0007669"/>
    <property type="project" value="InterPro"/>
</dbReference>
<dbReference type="AlphaFoldDB" id="A0A6J4QK91"/>
<evidence type="ECO:0008006" key="9">
    <source>
        <dbReference type="Google" id="ProtNLM"/>
    </source>
</evidence>
<dbReference type="GO" id="GO:0005886">
    <property type="term" value="C:plasma membrane"/>
    <property type="evidence" value="ECO:0007669"/>
    <property type="project" value="UniProtKB-SubCell"/>
</dbReference>
<name>A0A6J4QK91_9ACTN</name>
<reference evidence="8" key="1">
    <citation type="submission" date="2020-02" db="EMBL/GenBank/DDBJ databases">
        <authorList>
            <person name="Meier V. D."/>
        </authorList>
    </citation>
    <scope>NUCLEOTIDE SEQUENCE</scope>
    <source>
        <strain evidence="8">AVDCRST_MAG82</strain>
    </source>
</reference>
<feature type="transmembrane region" description="Helical" evidence="7">
    <location>
        <begin position="30"/>
        <end position="49"/>
    </location>
</feature>